<gene>
    <name evidence="4" type="ORF">RradSPS_2133</name>
    <name evidence="5" type="ORF">SIL72_12390</name>
</gene>
<evidence type="ECO:0000259" key="2">
    <source>
        <dbReference type="Pfam" id="PF13175"/>
    </source>
</evidence>
<name>A0A023X5C6_RUBRA</name>
<dbReference type="PANTHER" id="PTHR32182:SF22">
    <property type="entry name" value="ATP-DEPENDENT ENDONUCLEASE, OLD FAMILY-RELATED"/>
    <property type="match status" value="1"/>
</dbReference>
<sequence>MLTRLEIDGFKNLLDFSVDFGPFTCIAGRNGVGKSNIFDVIQFLSLLSDNTLMDAALSVRDTEPETADLRELFWTDGRERVSSFRIAAEMIVEKENSDDFGRLAEASSTYLRYEIRIGYEESARRGILGRLVLESEDLNYITEGQASHRLKFPHNARDFRKSIVDNKRRTKTGYISTERSTEQEPEILIHQEGHQGRPQRAPAKSAPRTIVATSNTSTTPTILAARREMQRWRLLALEPSSMRQTDKFQSPSEVTSSGGHLPSTLYRLTTEETDQDGNAEQVSARVANRLSELVGVPQVEVDIDEVRQLLSLQVREKSGIVLPARSLSDGTLRFLTLCILAEDPSTRGVICMEEPENGIHPAKLDAMVELLHDLAVDPSEMTGITNPFRQVIVATHSPYFVQLQEPDDLLLATEVEVKGPTGKPTTTLRCRPLNNTWRANQERGVGELSIIDYLVQPPNARFQLPFGEDLMTPRRQNLQRD</sequence>
<reference evidence="5" key="2">
    <citation type="submission" date="2023-11" db="EMBL/GenBank/DDBJ databases">
        <title>MicrobeMod: A computational toolkit for identifying prokaryotic methylation and restriction-modification with nanopore sequencing.</title>
        <authorList>
            <person name="Crits-Christoph A."/>
            <person name="Kang S.C."/>
            <person name="Lee H."/>
            <person name="Ostrov N."/>
        </authorList>
    </citation>
    <scope>NUCLEOTIDE SEQUENCE</scope>
    <source>
        <strain evidence="5">ATCC 51242</strain>
    </source>
</reference>
<dbReference type="PATRIC" id="fig|42256.3.peg.2171"/>
<dbReference type="GO" id="GO:0016887">
    <property type="term" value="F:ATP hydrolysis activity"/>
    <property type="evidence" value="ECO:0007669"/>
    <property type="project" value="InterPro"/>
</dbReference>
<evidence type="ECO:0000313" key="6">
    <source>
        <dbReference type="Proteomes" id="UP000025229"/>
    </source>
</evidence>
<dbReference type="Proteomes" id="UP000025229">
    <property type="component" value="Chromosome"/>
</dbReference>
<dbReference type="EMBL" id="CP007514">
    <property type="protein sequence ID" value="AHY47416.1"/>
    <property type="molecule type" value="Genomic_DNA"/>
</dbReference>
<dbReference type="KEGG" id="rrd:RradSPS_2133"/>
<proteinExistence type="predicted"/>
<dbReference type="GO" id="GO:0000731">
    <property type="term" value="P:DNA synthesis involved in DNA repair"/>
    <property type="evidence" value="ECO:0007669"/>
    <property type="project" value="TreeGrafter"/>
</dbReference>
<dbReference type="RefSeq" id="WP_084263919.1">
    <property type="nucleotide sequence ID" value="NZ_CP007514.1"/>
</dbReference>
<accession>A0A023X5C6</accession>
<dbReference type="CDD" id="cd00267">
    <property type="entry name" value="ABC_ATPase"/>
    <property type="match status" value="1"/>
</dbReference>
<dbReference type="Proteomes" id="UP001281130">
    <property type="component" value="Unassembled WGS sequence"/>
</dbReference>
<feature type="domain" description="ATPase AAA-type core" evidence="3">
    <location>
        <begin position="301"/>
        <end position="401"/>
    </location>
</feature>
<feature type="domain" description="Endonuclease GajA/Old nuclease/RecF-like AAA" evidence="2">
    <location>
        <begin position="1"/>
        <end position="89"/>
    </location>
</feature>
<evidence type="ECO:0000256" key="1">
    <source>
        <dbReference type="SAM" id="MobiDB-lite"/>
    </source>
</evidence>
<dbReference type="Pfam" id="PF13175">
    <property type="entry name" value="AAA_15"/>
    <property type="match status" value="1"/>
</dbReference>
<dbReference type="OrthoDB" id="104167at2"/>
<dbReference type="Gene3D" id="3.40.50.300">
    <property type="entry name" value="P-loop containing nucleotide triphosphate hydrolases"/>
    <property type="match status" value="2"/>
</dbReference>
<dbReference type="AlphaFoldDB" id="A0A023X5C6"/>
<evidence type="ECO:0000313" key="4">
    <source>
        <dbReference type="EMBL" id="AHY47416.1"/>
    </source>
</evidence>
<reference evidence="4 6" key="1">
    <citation type="submission" date="2014-03" db="EMBL/GenBank/DDBJ databases">
        <title>Complete genome sequence of the Radio-Resistant Rubrobacter radiotolerans RSPS-4.</title>
        <authorList>
            <person name="Egas C.C."/>
            <person name="Barroso C.C."/>
            <person name="Froufe H.J.C."/>
            <person name="Pacheco J.J."/>
            <person name="Albuquerque L.L."/>
            <person name="da Costa M.M.S."/>
        </authorList>
    </citation>
    <scope>NUCLEOTIDE SEQUENCE [LARGE SCALE GENOMIC DNA]</scope>
    <source>
        <strain evidence="4 6">RSPS-4</strain>
    </source>
</reference>
<dbReference type="HOGENOM" id="CLU_035814_3_1_11"/>
<dbReference type="InterPro" id="IPR003959">
    <property type="entry name" value="ATPase_AAA_core"/>
</dbReference>
<dbReference type="InterPro" id="IPR041685">
    <property type="entry name" value="AAA_GajA/Old/RecF-like"/>
</dbReference>
<evidence type="ECO:0000259" key="3">
    <source>
        <dbReference type="Pfam" id="PF13304"/>
    </source>
</evidence>
<dbReference type="STRING" id="42256.RradSPS_2133"/>
<dbReference type="Pfam" id="PF13304">
    <property type="entry name" value="AAA_21"/>
    <property type="match status" value="1"/>
</dbReference>
<evidence type="ECO:0000313" key="5">
    <source>
        <dbReference type="EMBL" id="MDX5894819.1"/>
    </source>
</evidence>
<protein>
    <submittedName>
        <fullName evidence="4">AAA domain</fullName>
    </submittedName>
    <submittedName>
        <fullName evidence="5">AAA family ATPase</fullName>
    </submittedName>
</protein>
<feature type="region of interest" description="Disordered" evidence="1">
    <location>
        <begin position="242"/>
        <end position="263"/>
    </location>
</feature>
<keyword evidence="6" id="KW-1185">Reference proteome</keyword>
<dbReference type="PANTHER" id="PTHR32182">
    <property type="entry name" value="DNA REPLICATION AND REPAIR PROTEIN RECF"/>
    <property type="match status" value="1"/>
</dbReference>
<organism evidence="4 6">
    <name type="scientific">Rubrobacter radiotolerans</name>
    <name type="common">Arthrobacter radiotolerans</name>
    <dbReference type="NCBI Taxonomy" id="42256"/>
    <lineage>
        <taxon>Bacteria</taxon>
        <taxon>Bacillati</taxon>
        <taxon>Actinomycetota</taxon>
        <taxon>Rubrobacteria</taxon>
        <taxon>Rubrobacterales</taxon>
        <taxon>Rubrobacteraceae</taxon>
        <taxon>Rubrobacter</taxon>
    </lineage>
</organism>
<dbReference type="SUPFAM" id="SSF52540">
    <property type="entry name" value="P-loop containing nucleoside triphosphate hydrolases"/>
    <property type="match status" value="1"/>
</dbReference>
<dbReference type="GO" id="GO:0005524">
    <property type="term" value="F:ATP binding"/>
    <property type="evidence" value="ECO:0007669"/>
    <property type="project" value="InterPro"/>
</dbReference>
<feature type="compositionally biased region" description="Polar residues" evidence="1">
    <location>
        <begin position="242"/>
        <end position="258"/>
    </location>
</feature>
<dbReference type="eggNOG" id="COG4637">
    <property type="taxonomic scope" value="Bacteria"/>
</dbReference>
<dbReference type="InterPro" id="IPR027417">
    <property type="entry name" value="P-loop_NTPase"/>
</dbReference>
<dbReference type="EMBL" id="JAWXXX010000001">
    <property type="protein sequence ID" value="MDX5894819.1"/>
    <property type="molecule type" value="Genomic_DNA"/>
</dbReference>
<dbReference type="GO" id="GO:0006302">
    <property type="term" value="P:double-strand break repair"/>
    <property type="evidence" value="ECO:0007669"/>
    <property type="project" value="TreeGrafter"/>
</dbReference>